<keyword evidence="5" id="KW-0175">Coiled coil</keyword>
<dbReference type="InterPro" id="IPR053924">
    <property type="entry name" value="RecX_HTH_2nd"/>
</dbReference>
<evidence type="ECO:0000256" key="3">
    <source>
        <dbReference type="ARBA" id="ARBA00018111"/>
    </source>
</evidence>
<evidence type="ECO:0000256" key="1">
    <source>
        <dbReference type="ARBA" id="ARBA00004496"/>
    </source>
</evidence>
<dbReference type="Pfam" id="PF21982">
    <property type="entry name" value="RecX_HTH1"/>
    <property type="match status" value="1"/>
</dbReference>
<feature type="signal peptide" evidence="6">
    <location>
        <begin position="1"/>
        <end position="23"/>
    </location>
</feature>
<feature type="coiled-coil region" evidence="5">
    <location>
        <begin position="331"/>
        <end position="358"/>
    </location>
</feature>
<evidence type="ECO:0000256" key="2">
    <source>
        <dbReference type="ARBA" id="ARBA00009695"/>
    </source>
</evidence>
<dbReference type="AlphaFoldDB" id="A0A2P6TFY4"/>
<dbReference type="STRING" id="3076.A0A2P6TFY4"/>
<comment type="similarity">
    <text evidence="2">Belongs to the RecX family.</text>
</comment>
<comment type="subcellular location">
    <subcellularLocation>
        <location evidence="1">Cytoplasm</location>
    </subcellularLocation>
</comment>
<dbReference type="PANTHER" id="PTHR33602">
    <property type="entry name" value="REGULATORY PROTEIN RECX FAMILY PROTEIN"/>
    <property type="match status" value="1"/>
</dbReference>
<evidence type="ECO:0000256" key="5">
    <source>
        <dbReference type="SAM" id="Coils"/>
    </source>
</evidence>
<accession>A0A2P6TFY4</accession>
<dbReference type="InterPro" id="IPR003783">
    <property type="entry name" value="Regulatory_RecX"/>
</dbReference>
<proteinExistence type="inferred from homology"/>
<reference evidence="9 10" key="1">
    <citation type="journal article" date="2018" name="Plant J.">
        <title>Genome sequences of Chlorella sorokiniana UTEX 1602 and Micractinium conductrix SAG 241.80: implications to maltose excretion by a green alga.</title>
        <authorList>
            <person name="Arriola M.B."/>
            <person name="Velmurugan N."/>
            <person name="Zhang Y."/>
            <person name="Plunkett M.H."/>
            <person name="Hondzo H."/>
            <person name="Barney B.M."/>
        </authorList>
    </citation>
    <scope>NUCLEOTIDE SEQUENCE [LARGE SCALE GENOMIC DNA]</scope>
    <source>
        <strain evidence="10">UTEX 1602</strain>
    </source>
</reference>
<dbReference type="HAMAP" id="MF_01114">
    <property type="entry name" value="RecX"/>
    <property type="match status" value="1"/>
</dbReference>
<evidence type="ECO:0000259" key="8">
    <source>
        <dbReference type="Pfam" id="PF21982"/>
    </source>
</evidence>
<evidence type="ECO:0000313" key="10">
    <source>
        <dbReference type="Proteomes" id="UP000239899"/>
    </source>
</evidence>
<protein>
    <recommendedName>
        <fullName evidence="3">Regulatory protein RecX</fullName>
    </recommendedName>
</protein>
<comment type="caution">
    <text evidence="9">The sequence shown here is derived from an EMBL/GenBank/DDBJ whole genome shotgun (WGS) entry which is preliminary data.</text>
</comment>
<organism evidence="9 10">
    <name type="scientific">Chlorella sorokiniana</name>
    <name type="common">Freshwater green alga</name>
    <dbReference type="NCBI Taxonomy" id="3076"/>
    <lineage>
        <taxon>Eukaryota</taxon>
        <taxon>Viridiplantae</taxon>
        <taxon>Chlorophyta</taxon>
        <taxon>core chlorophytes</taxon>
        <taxon>Trebouxiophyceae</taxon>
        <taxon>Chlorellales</taxon>
        <taxon>Chlorellaceae</taxon>
        <taxon>Chlorella clade</taxon>
        <taxon>Chlorella</taxon>
    </lineage>
</organism>
<dbReference type="GO" id="GO:0006282">
    <property type="term" value="P:regulation of DNA repair"/>
    <property type="evidence" value="ECO:0007669"/>
    <property type="project" value="InterPro"/>
</dbReference>
<feature type="chain" id="PRO_5015137275" description="Regulatory protein RecX" evidence="6">
    <location>
        <begin position="24"/>
        <end position="536"/>
    </location>
</feature>
<gene>
    <name evidence="9" type="ORF">C2E21_8130</name>
</gene>
<keyword evidence="6" id="KW-0732">Signal</keyword>
<dbReference type="OrthoDB" id="543346at2759"/>
<keyword evidence="4" id="KW-0963">Cytoplasm</keyword>
<dbReference type="InterPro" id="IPR036388">
    <property type="entry name" value="WH-like_DNA-bd_sf"/>
</dbReference>
<evidence type="ECO:0000256" key="6">
    <source>
        <dbReference type="SAM" id="SignalP"/>
    </source>
</evidence>
<evidence type="ECO:0000313" key="9">
    <source>
        <dbReference type="EMBL" id="PRW33031.1"/>
    </source>
</evidence>
<evidence type="ECO:0000259" key="7">
    <source>
        <dbReference type="Pfam" id="PF02631"/>
    </source>
</evidence>
<name>A0A2P6TFY4_CHLSO</name>
<feature type="domain" description="RecX second three-helical" evidence="7">
    <location>
        <begin position="401"/>
        <end position="442"/>
    </location>
</feature>
<sequence length="536" mass="59417">MARFPAAAAALALLTLLAAGARAVSPPPFTLSDIGTGAAEPANCSMSDGGGSMESEWLEITALLHLNASFQLNCRVPFPYTLSASDFKAPGWIGTCISRSPNAPADCEGDDCNVYIEEWLEFALLNCYGSYPTPGVNFFTNPEPAPGNVALAVTQTCKNYFYGPSEQWDFFYSVTDQWGNKWAMQTTHNNISTEQAFDELLAEVVWPAGWKVEKVPLTETQTQIPYMVGNGCYAMVLKDSEFNSWHLYDYPAGGFSKNNSLLGAMGNTCERLDAQYTLAGMGAALAQRWGAAEPAAAAAAGRSAACRALYHRHNPWNLKVEREDGEELPGVQNLEMSMDEMDEQKKKAEKGLEGAKQAALKMLSARAHSRKELKAKLLERGHELNDVRDALDRLEAVGLQSDAEFAETFARSKWRQSKWGARRIEMELQHRGVPAELASAALRSVFGEDGLDLAQHLEQLEDEQGERLPLAHAGPEQQLLDNARRQWGRMANLSEEARRRRFVAWMQRRGHVWGDIRGLLHTLEKEDSRRKLDGED</sequence>
<dbReference type="InterPro" id="IPR053926">
    <property type="entry name" value="RecX_HTH_1st"/>
</dbReference>
<dbReference type="Gene3D" id="1.10.10.10">
    <property type="entry name" value="Winged helix-like DNA-binding domain superfamily/Winged helix DNA-binding domain"/>
    <property type="match status" value="2"/>
</dbReference>
<dbReference type="PANTHER" id="PTHR33602:SF1">
    <property type="entry name" value="REGULATORY PROTEIN RECX FAMILY PROTEIN"/>
    <property type="match status" value="1"/>
</dbReference>
<dbReference type="Proteomes" id="UP000239899">
    <property type="component" value="Unassembled WGS sequence"/>
</dbReference>
<dbReference type="GO" id="GO:0005737">
    <property type="term" value="C:cytoplasm"/>
    <property type="evidence" value="ECO:0007669"/>
    <property type="project" value="UniProtKB-SubCell"/>
</dbReference>
<keyword evidence="10" id="KW-1185">Reference proteome</keyword>
<feature type="domain" description="RecX first three-helical" evidence="8">
    <location>
        <begin position="355"/>
        <end position="394"/>
    </location>
</feature>
<evidence type="ECO:0000256" key="4">
    <source>
        <dbReference type="ARBA" id="ARBA00022490"/>
    </source>
</evidence>
<dbReference type="EMBL" id="LHPG02000018">
    <property type="protein sequence ID" value="PRW33031.1"/>
    <property type="molecule type" value="Genomic_DNA"/>
</dbReference>
<dbReference type="Pfam" id="PF02631">
    <property type="entry name" value="RecX_HTH2"/>
    <property type="match status" value="1"/>
</dbReference>